<dbReference type="AlphaFoldDB" id="G3H003"/>
<dbReference type="Proteomes" id="UP000001075">
    <property type="component" value="Unassembled WGS sequence"/>
</dbReference>
<dbReference type="EMBL" id="JH000086">
    <property type="protein sequence ID" value="EGW04945.1"/>
    <property type="molecule type" value="Genomic_DNA"/>
</dbReference>
<evidence type="ECO:0000313" key="1">
    <source>
        <dbReference type="EMBL" id="EGW04945.1"/>
    </source>
</evidence>
<proteinExistence type="predicted"/>
<evidence type="ECO:0000313" key="2">
    <source>
        <dbReference type="Proteomes" id="UP000001075"/>
    </source>
</evidence>
<sequence>MGVWVNCLTGEDRALNADSKWALVVHACNLSKRFSSPTSVSLGYSDTLQPPPLKRHLLFSNN</sequence>
<dbReference type="InParanoid" id="G3H003"/>
<reference evidence="2" key="1">
    <citation type="journal article" date="2011" name="Nat. Biotechnol.">
        <title>The genomic sequence of the Chinese hamster ovary (CHO)-K1 cell line.</title>
        <authorList>
            <person name="Xu X."/>
            <person name="Nagarajan H."/>
            <person name="Lewis N.E."/>
            <person name="Pan S."/>
            <person name="Cai Z."/>
            <person name="Liu X."/>
            <person name="Chen W."/>
            <person name="Xie M."/>
            <person name="Wang W."/>
            <person name="Hammond S."/>
            <person name="Andersen M.R."/>
            <person name="Neff N."/>
            <person name="Passarelli B."/>
            <person name="Koh W."/>
            <person name="Fan H.C."/>
            <person name="Wang J."/>
            <person name="Gui Y."/>
            <person name="Lee K.H."/>
            <person name="Betenbaugh M.J."/>
            <person name="Quake S.R."/>
            <person name="Famili I."/>
            <person name="Palsson B.O."/>
            <person name="Wang J."/>
        </authorList>
    </citation>
    <scope>NUCLEOTIDE SEQUENCE [LARGE SCALE GENOMIC DNA]</scope>
    <source>
        <strain evidence="2">CHO K1 cell line</strain>
    </source>
</reference>
<gene>
    <name evidence="1" type="ORF">I79_003450</name>
</gene>
<accession>G3H003</accession>
<name>G3H003_CRIGR</name>
<protein>
    <submittedName>
        <fullName evidence="1">Uncharacterized protein</fullName>
    </submittedName>
</protein>
<organism evidence="1 2">
    <name type="scientific">Cricetulus griseus</name>
    <name type="common">Chinese hamster</name>
    <name type="synonym">Cricetulus barabensis griseus</name>
    <dbReference type="NCBI Taxonomy" id="10029"/>
    <lineage>
        <taxon>Eukaryota</taxon>
        <taxon>Metazoa</taxon>
        <taxon>Chordata</taxon>
        <taxon>Craniata</taxon>
        <taxon>Vertebrata</taxon>
        <taxon>Euteleostomi</taxon>
        <taxon>Mammalia</taxon>
        <taxon>Eutheria</taxon>
        <taxon>Euarchontoglires</taxon>
        <taxon>Glires</taxon>
        <taxon>Rodentia</taxon>
        <taxon>Myomorpha</taxon>
        <taxon>Muroidea</taxon>
        <taxon>Cricetidae</taxon>
        <taxon>Cricetinae</taxon>
        <taxon>Cricetulus</taxon>
    </lineage>
</organism>